<dbReference type="PANTHER" id="PTHR42711:SF5">
    <property type="entry name" value="ABC TRANSPORTER ATP-BINDING PROTEIN NATA"/>
    <property type="match status" value="1"/>
</dbReference>
<dbReference type="Proteomes" id="UP000004302">
    <property type="component" value="Chromosome"/>
</dbReference>
<comment type="caution">
    <text evidence="6">The sequence shown here is derived from an EMBL/GenBank/DDBJ whole genome shotgun (WGS) entry which is preliminary data.</text>
</comment>
<organism evidence="6">
    <name type="scientific">Listeria seeligeri FSL N1-067</name>
    <dbReference type="NCBI Taxonomy" id="702453"/>
    <lineage>
        <taxon>Bacteria</taxon>
        <taxon>Bacillati</taxon>
        <taxon>Bacillota</taxon>
        <taxon>Bacilli</taxon>
        <taxon>Bacillales</taxon>
        <taxon>Listeriaceae</taxon>
        <taxon>Listeria</taxon>
    </lineage>
</organism>
<dbReference type="HOGENOM" id="CLU_000604_1_15_9"/>
<dbReference type="GO" id="GO:0005524">
    <property type="term" value="F:ATP binding"/>
    <property type="evidence" value="ECO:0007669"/>
    <property type="project" value="UniProtKB-KW"/>
</dbReference>
<dbReference type="PANTHER" id="PTHR42711">
    <property type="entry name" value="ABC TRANSPORTER ATP-BINDING PROTEIN"/>
    <property type="match status" value="1"/>
</dbReference>
<accession>E3ZSK6</accession>
<keyword evidence="4 6" id="KW-0067">ATP-binding</keyword>
<dbReference type="RefSeq" id="WP_003749025.1">
    <property type="nucleotide sequence ID" value="NZ_CM001051.1"/>
</dbReference>
<evidence type="ECO:0000256" key="3">
    <source>
        <dbReference type="ARBA" id="ARBA00022741"/>
    </source>
</evidence>
<dbReference type="InterPro" id="IPR003439">
    <property type="entry name" value="ABC_transporter-like_ATP-bd"/>
</dbReference>
<evidence type="ECO:0000256" key="4">
    <source>
        <dbReference type="ARBA" id="ARBA00022840"/>
    </source>
</evidence>
<dbReference type="EMBL" id="ADXJ01000833">
    <property type="protein sequence ID" value="EFR99397.1"/>
    <property type="molecule type" value="Genomic_DNA"/>
</dbReference>
<name>E3ZSK6_LISSE</name>
<protein>
    <submittedName>
        <fullName evidence="6">ABC transporter, ATP-binding protein</fullName>
    </submittedName>
</protein>
<dbReference type="InterPro" id="IPR027417">
    <property type="entry name" value="P-loop_NTPase"/>
</dbReference>
<evidence type="ECO:0000259" key="5">
    <source>
        <dbReference type="Pfam" id="PF00005"/>
    </source>
</evidence>
<gene>
    <name evidence="6" type="ORF">NT03LS_2495</name>
</gene>
<evidence type="ECO:0000256" key="2">
    <source>
        <dbReference type="ARBA" id="ARBA00022448"/>
    </source>
</evidence>
<reference evidence="6" key="1">
    <citation type="journal article" date="2010" name="Microbiol. Resour. Announc.">
        <title>Comparative genomics of the bacterial genus Listeria: Genome evolution is characterized by limited gene acquisition and limited gene loss.</title>
        <authorList>
            <person name="den Bakker H.C."/>
            <person name="Cummings C.A."/>
            <person name="Ferreira V."/>
            <person name="Vatta P."/>
            <person name="Orsi R.H."/>
            <person name="Degoricija L."/>
            <person name="Barker M."/>
            <person name="Petrauskene O."/>
            <person name="Furtado M.R."/>
            <person name="Wiedmann M."/>
        </authorList>
    </citation>
    <scope>NUCLEOTIDE SEQUENCE [LARGE SCALE GENOMIC DNA]</scope>
    <source>
        <strain evidence="6">FSL N1-067</strain>
    </source>
</reference>
<evidence type="ECO:0000313" key="6">
    <source>
        <dbReference type="EMBL" id="EFR99397.1"/>
    </source>
</evidence>
<feature type="non-terminal residue" evidence="6">
    <location>
        <position position="43"/>
    </location>
</feature>
<dbReference type="AlphaFoldDB" id="E3ZSK6"/>
<dbReference type="SUPFAM" id="SSF52540">
    <property type="entry name" value="P-loop containing nucleoside triphosphate hydrolases"/>
    <property type="match status" value="1"/>
</dbReference>
<proteinExistence type="inferred from homology"/>
<sequence>MTLELHNVTKKFADKTAVNDLSFRVEEGKILGLIGQNGAGKTT</sequence>
<comment type="similarity">
    <text evidence="1">Belongs to the ABC transporter superfamily.</text>
</comment>
<evidence type="ECO:0000256" key="1">
    <source>
        <dbReference type="ARBA" id="ARBA00005417"/>
    </source>
</evidence>
<dbReference type="OrthoDB" id="1551385at2"/>
<dbReference type="InterPro" id="IPR050763">
    <property type="entry name" value="ABC_transporter_ATP-binding"/>
</dbReference>
<dbReference type="Gene3D" id="3.40.50.300">
    <property type="entry name" value="P-loop containing nucleotide triphosphate hydrolases"/>
    <property type="match status" value="1"/>
</dbReference>
<dbReference type="Pfam" id="PF00005">
    <property type="entry name" value="ABC_tran"/>
    <property type="match status" value="1"/>
</dbReference>
<feature type="domain" description="ABC transporter" evidence="5">
    <location>
        <begin position="18"/>
        <end position="43"/>
    </location>
</feature>
<keyword evidence="3" id="KW-0547">Nucleotide-binding</keyword>
<dbReference type="GO" id="GO:0016887">
    <property type="term" value="F:ATP hydrolysis activity"/>
    <property type="evidence" value="ECO:0007669"/>
    <property type="project" value="InterPro"/>
</dbReference>
<keyword evidence="2" id="KW-0813">Transport</keyword>